<dbReference type="Proteomes" id="UP000682733">
    <property type="component" value="Unassembled WGS sequence"/>
</dbReference>
<dbReference type="AlphaFoldDB" id="A0A813Q024"/>
<dbReference type="OrthoDB" id="10032286at2759"/>
<evidence type="ECO:0000259" key="1">
    <source>
        <dbReference type="Pfam" id="PF19418"/>
    </source>
</evidence>
<evidence type="ECO:0000313" key="4">
    <source>
        <dbReference type="EMBL" id="CAF3539971.1"/>
    </source>
</evidence>
<protein>
    <recommendedName>
        <fullName evidence="1">DEPDC5 C-terminal domain-containing protein</fullName>
    </recommendedName>
</protein>
<evidence type="ECO:0000313" key="3">
    <source>
        <dbReference type="EMBL" id="CAF1520919.1"/>
    </source>
</evidence>
<dbReference type="Proteomes" id="UP000681722">
    <property type="component" value="Unassembled WGS sequence"/>
</dbReference>
<dbReference type="GO" id="GO:1904262">
    <property type="term" value="P:negative regulation of TORC1 signaling"/>
    <property type="evidence" value="ECO:0007669"/>
    <property type="project" value="TreeGrafter"/>
</dbReference>
<dbReference type="Proteomes" id="UP000677228">
    <property type="component" value="Unassembled WGS sequence"/>
</dbReference>
<dbReference type="PANTHER" id="PTHR13179">
    <property type="entry name" value="DEP DOMAIN CONTAINING PROTEIN 5"/>
    <property type="match status" value="1"/>
</dbReference>
<dbReference type="EMBL" id="CAJNOQ010000118">
    <property type="protein sequence ID" value="CAF0759317.1"/>
    <property type="molecule type" value="Genomic_DNA"/>
</dbReference>
<feature type="domain" description="DEPDC5 C-terminal" evidence="1">
    <location>
        <begin position="7"/>
        <end position="147"/>
    </location>
</feature>
<gene>
    <name evidence="2" type="ORF">GPM918_LOCUS1294</name>
    <name evidence="3" type="ORF">OVA965_LOCUS37781</name>
    <name evidence="4" type="ORF">SRO942_LOCUS1294</name>
    <name evidence="5" type="ORF">TMI583_LOCUS38898</name>
</gene>
<dbReference type="EMBL" id="CAJOBA010058413">
    <property type="protein sequence ID" value="CAF4307782.1"/>
    <property type="molecule type" value="Genomic_DNA"/>
</dbReference>
<dbReference type="InterPro" id="IPR045838">
    <property type="entry name" value="DEPDC5_CTD"/>
</dbReference>
<reference evidence="2" key="1">
    <citation type="submission" date="2021-02" db="EMBL/GenBank/DDBJ databases">
        <authorList>
            <person name="Nowell W R."/>
        </authorList>
    </citation>
    <scope>NUCLEOTIDE SEQUENCE</scope>
</reference>
<evidence type="ECO:0000313" key="2">
    <source>
        <dbReference type="EMBL" id="CAF0759317.1"/>
    </source>
</evidence>
<evidence type="ECO:0000313" key="5">
    <source>
        <dbReference type="EMBL" id="CAF4307782.1"/>
    </source>
</evidence>
<sequence>MSASRCVQGPIYIRLNVECLKERLSDLAETDQIVKLSIFQELILKRYGFILNACVCNKSDSIYCVHISGGMLVYIISDVYNVHKIPSRLVSIAETVPDDTNKKLDIGFYWCWNFCLGKRWRTTSTGDERYQDTMLADFRSFCRNENNRMVLFWDEACERAAQLKATESSP</sequence>
<keyword evidence="6" id="KW-1185">Reference proteome</keyword>
<name>A0A813Q024_9BILA</name>
<evidence type="ECO:0000313" key="6">
    <source>
        <dbReference type="Proteomes" id="UP000663829"/>
    </source>
</evidence>
<dbReference type="Proteomes" id="UP000663829">
    <property type="component" value="Unassembled WGS sequence"/>
</dbReference>
<dbReference type="GO" id="GO:0010508">
    <property type="term" value="P:positive regulation of autophagy"/>
    <property type="evidence" value="ECO:0007669"/>
    <property type="project" value="TreeGrafter"/>
</dbReference>
<dbReference type="GO" id="GO:1990130">
    <property type="term" value="C:GATOR1 complex"/>
    <property type="evidence" value="ECO:0007669"/>
    <property type="project" value="TreeGrafter"/>
</dbReference>
<dbReference type="GO" id="GO:0034198">
    <property type="term" value="P:cellular response to amino acid starvation"/>
    <property type="evidence" value="ECO:0007669"/>
    <property type="project" value="TreeGrafter"/>
</dbReference>
<dbReference type="Pfam" id="PF19418">
    <property type="entry name" value="DEPDC5_CTD"/>
    <property type="match status" value="1"/>
</dbReference>
<dbReference type="GO" id="GO:0005765">
    <property type="term" value="C:lysosomal membrane"/>
    <property type="evidence" value="ECO:0007669"/>
    <property type="project" value="TreeGrafter"/>
</dbReference>
<accession>A0A813Q024</accession>
<dbReference type="EMBL" id="CAJNOK010036278">
    <property type="protein sequence ID" value="CAF1520919.1"/>
    <property type="molecule type" value="Genomic_DNA"/>
</dbReference>
<dbReference type="GO" id="GO:0005096">
    <property type="term" value="F:GTPase activator activity"/>
    <property type="evidence" value="ECO:0007669"/>
    <property type="project" value="InterPro"/>
</dbReference>
<proteinExistence type="predicted"/>
<dbReference type="EMBL" id="CAJOBC010000118">
    <property type="protein sequence ID" value="CAF3539971.1"/>
    <property type="molecule type" value="Genomic_DNA"/>
</dbReference>
<comment type="caution">
    <text evidence="2">The sequence shown here is derived from an EMBL/GenBank/DDBJ whole genome shotgun (WGS) entry which is preliminary data.</text>
</comment>
<organism evidence="2 6">
    <name type="scientific">Didymodactylos carnosus</name>
    <dbReference type="NCBI Taxonomy" id="1234261"/>
    <lineage>
        <taxon>Eukaryota</taxon>
        <taxon>Metazoa</taxon>
        <taxon>Spiralia</taxon>
        <taxon>Gnathifera</taxon>
        <taxon>Rotifera</taxon>
        <taxon>Eurotatoria</taxon>
        <taxon>Bdelloidea</taxon>
        <taxon>Philodinida</taxon>
        <taxon>Philodinidae</taxon>
        <taxon>Didymodactylos</taxon>
    </lineage>
</organism>
<dbReference type="PANTHER" id="PTHR13179:SF8">
    <property type="entry name" value="GATOR COMPLEX PROTEIN DEPDC5"/>
    <property type="match status" value="1"/>
</dbReference>
<dbReference type="InterPro" id="IPR027244">
    <property type="entry name" value="IML1"/>
</dbReference>